<dbReference type="Proteomes" id="UP000838756">
    <property type="component" value="Unassembled WGS sequence"/>
</dbReference>
<protein>
    <submittedName>
        <fullName evidence="1">Jg13461 protein</fullName>
    </submittedName>
</protein>
<name>A0A8S4QZX4_9NEOP</name>
<evidence type="ECO:0000313" key="1">
    <source>
        <dbReference type="EMBL" id="CAH2220906.1"/>
    </source>
</evidence>
<organism evidence="1 2">
    <name type="scientific">Pararge aegeria aegeria</name>
    <dbReference type="NCBI Taxonomy" id="348720"/>
    <lineage>
        <taxon>Eukaryota</taxon>
        <taxon>Metazoa</taxon>
        <taxon>Ecdysozoa</taxon>
        <taxon>Arthropoda</taxon>
        <taxon>Hexapoda</taxon>
        <taxon>Insecta</taxon>
        <taxon>Pterygota</taxon>
        <taxon>Neoptera</taxon>
        <taxon>Endopterygota</taxon>
        <taxon>Lepidoptera</taxon>
        <taxon>Glossata</taxon>
        <taxon>Ditrysia</taxon>
        <taxon>Papilionoidea</taxon>
        <taxon>Nymphalidae</taxon>
        <taxon>Satyrinae</taxon>
        <taxon>Satyrini</taxon>
        <taxon>Parargina</taxon>
        <taxon>Pararge</taxon>
    </lineage>
</organism>
<evidence type="ECO:0000313" key="2">
    <source>
        <dbReference type="Proteomes" id="UP000838756"/>
    </source>
</evidence>
<sequence length="239" mass="26612">MEMRSRRKTLLIHGVPETKGEKLDVTVTKILSQHLTLTNHLEISQHLGITKSWTKDGRIVVIGPDGTRKYIISMAELIIVATESQAPTQGLKAAASTSSANSDPKLATHFFPNCTPSKLDLMITSRAEHVVTHGQFSADAFSYHDLIYLSYKIRPPKVKPTVVMRRSFKNFNNDCFMSDLNNINWDSILGANTADDKISIFNSILTELLDKHAPLRPIKLKHLPAPWLTQDIPGTDGEA</sequence>
<reference evidence="1" key="1">
    <citation type="submission" date="2022-03" db="EMBL/GenBank/DDBJ databases">
        <authorList>
            <person name="Lindestad O."/>
        </authorList>
    </citation>
    <scope>NUCLEOTIDE SEQUENCE</scope>
</reference>
<dbReference type="AlphaFoldDB" id="A0A8S4QZX4"/>
<dbReference type="EMBL" id="CAKXAJ010020241">
    <property type="protein sequence ID" value="CAH2220906.1"/>
    <property type="molecule type" value="Genomic_DNA"/>
</dbReference>
<dbReference type="OrthoDB" id="5953030at2759"/>
<gene>
    <name evidence="1" type="primary">jg13461</name>
    <name evidence="1" type="ORF">PAEG_LOCUS6655</name>
</gene>
<proteinExistence type="predicted"/>
<comment type="caution">
    <text evidence="1">The sequence shown here is derived from an EMBL/GenBank/DDBJ whole genome shotgun (WGS) entry which is preliminary data.</text>
</comment>
<keyword evidence="2" id="KW-1185">Reference proteome</keyword>
<accession>A0A8S4QZX4</accession>